<organism evidence="2 3">
    <name type="scientific">Giardia intestinalis</name>
    <name type="common">Giardia lamblia</name>
    <dbReference type="NCBI Taxonomy" id="5741"/>
    <lineage>
        <taxon>Eukaryota</taxon>
        <taxon>Metamonada</taxon>
        <taxon>Diplomonadida</taxon>
        <taxon>Hexamitidae</taxon>
        <taxon>Giardiinae</taxon>
        <taxon>Giardia</taxon>
    </lineage>
</organism>
<reference evidence="2 3" key="2">
    <citation type="journal article" date="2013" name="Genome Biol. Evol.">
        <title>Genome sequencing of Giardia lamblia genotypes A2 and B isolates (DH and GS) and comparative analysis with the genomes of genotypes A1 and E (WB and Pig).</title>
        <authorList>
            <person name="Adam R.D."/>
            <person name="Dahlstrom E.W."/>
            <person name="Martens C.A."/>
            <person name="Bruno D.P."/>
            <person name="Barbian K.D."/>
            <person name="Ricklefs S.M."/>
            <person name="Hernandez M.M."/>
            <person name="Narla N.P."/>
            <person name="Patel R.B."/>
            <person name="Porcella S.F."/>
            <person name="Nash T.E."/>
        </authorList>
    </citation>
    <scope>NUCLEOTIDE SEQUENCE [LARGE SCALE GENOMIC DNA]</scope>
    <source>
        <strain evidence="2 3">DH</strain>
    </source>
</reference>
<dbReference type="VEuPathDB" id="GiardiaDB:DHA2_150644"/>
<dbReference type="Proteomes" id="UP000018320">
    <property type="component" value="Unassembled WGS sequence"/>
</dbReference>
<evidence type="ECO:0000313" key="2">
    <source>
        <dbReference type="EMBL" id="ESU38560.1"/>
    </source>
</evidence>
<feature type="non-terminal residue" evidence="2">
    <location>
        <position position="1"/>
    </location>
</feature>
<dbReference type="AlphaFoldDB" id="V6TNJ4"/>
<evidence type="ECO:0000256" key="1">
    <source>
        <dbReference type="SAM" id="MobiDB-lite"/>
    </source>
</evidence>
<sequence>VSGVSPSAPGEQVLSPAAQKHAQGPEGPSPGVQRVAAGGRPQRSSLELCCGANHDRPLIVVVLSHSWGRARRNRTEHAFHPMDRAEDLAEGLHPDGLASAGPGTSSPVDWPSVLSDG</sequence>
<accession>V6TNJ4</accession>
<name>V6TNJ4_GIAIN</name>
<dbReference type="EMBL" id="AHGT01000011">
    <property type="protein sequence ID" value="ESU38560.1"/>
    <property type="molecule type" value="Genomic_DNA"/>
</dbReference>
<gene>
    <name evidence="2" type="ORF">DHA2_150644</name>
</gene>
<reference evidence="3" key="1">
    <citation type="submission" date="2012-02" db="EMBL/GenBank/DDBJ databases">
        <title>Genome sequencing of Giardia lamblia Genotypes A2 and B isolates (DH and GS) and comparative analysis with the genomes of Genotypes A1 and E (WB and Pig).</title>
        <authorList>
            <person name="Adam R."/>
            <person name="Dahlstrom E."/>
            <person name="Martens C."/>
            <person name="Bruno D."/>
            <person name="Barbian K."/>
            <person name="Porcella S.F."/>
            <person name="Nash T."/>
        </authorList>
    </citation>
    <scope>NUCLEOTIDE SEQUENCE</scope>
    <source>
        <strain evidence="3">DH</strain>
    </source>
</reference>
<evidence type="ECO:0000313" key="3">
    <source>
        <dbReference type="Proteomes" id="UP000018320"/>
    </source>
</evidence>
<comment type="caution">
    <text evidence="2">The sequence shown here is derived from an EMBL/GenBank/DDBJ whole genome shotgun (WGS) entry which is preliminary data.</text>
</comment>
<proteinExistence type="predicted"/>
<feature type="region of interest" description="Disordered" evidence="1">
    <location>
        <begin position="1"/>
        <end position="46"/>
    </location>
</feature>
<protein>
    <submittedName>
        <fullName evidence="2">Uncharacterized protein</fullName>
    </submittedName>
</protein>
<feature type="region of interest" description="Disordered" evidence="1">
    <location>
        <begin position="90"/>
        <end position="117"/>
    </location>
</feature>